<reference evidence="2" key="1">
    <citation type="journal article" date="2021" name="Front. Microbiol.">
        <title>Comprehensive Comparative Genomics and Phenotyping of Methylobacterium Species.</title>
        <authorList>
            <person name="Alessa O."/>
            <person name="Ogura Y."/>
            <person name="Fujitani Y."/>
            <person name="Takami H."/>
            <person name="Hayashi T."/>
            <person name="Sahin N."/>
            <person name="Tani A."/>
        </authorList>
    </citation>
    <scope>NUCLEOTIDE SEQUENCE</scope>
    <source>
        <strain evidence="2">DSM 17168</strain>
    </source>
</reference>
<evidence type="ECO:0000259" key="1">
    <source>
        <dbReference type="Pfam" id="PF01494"/>
    </source>
</evidence>
<keyword evidence="3" id="KW-1185">Reference proteome</keyword>
<dbReference type="InterPro" id="IPR051704">
    <property type="entry name" value="FAD_aromatic-hydroxylase"/>
</dbReference>
<accession>A0ABQ4SNQ7</accession>
<dbReference type="PANTHER" id="PTHR46865">
    <property type="entry name" value="OXIDOREDUCTASE-RELATED"/>
    <property type="match status" value="1"/>
</dbReference>
<reference evidence="2" key="2">
    <citation type="submission" date="2021-08" db="EMBL/GenBank/DDBJ databases">
        <authorList>
            <person name="Tani A."/>
            <person name="Ola A."/>
            <person name="Ogura Y."/>
            <person name="Katsura K."/>
            <person name="Hayashi T."/>
        </authorList>
    </citation>
    <scope>NUCLEOTIDE SEQUENCE</scope>
    <source>
        <strain evidence="2">DSM 17168</strain>
    </source>
</reference>
<dbReference type="InterPro" id="IPR002938">
    <property type="entry name" value="FAD-bd"/>
</dbReference>
<dbReference type="PANTHER" id="PTHR46865:SF2">
    <property type="entry name" value="MONOOXYGENASE"/>
    <property type="match status" value="1"/>
</dbReference>
<protein>
    <recommendedName>
        <fullName evidence="1">FAD-binding domain-containing protein</fullName>
    </recommendedName>
</protein>
<sequence>MSRDGGVGRDVRFDALIVAEGVGSATRDLLFPGENSPRWLDVMLAYWTIPRVSTDDRLWRWYHATGGRSVSLRPDSQGTTRAMLGIRKPPEGEHTWGGERQKAFLHDRFRDAGWEAPRVLAGLASADDFYFDVLRQVRMPRWSKGRVALTGDAAWCVTPLGGIGATLAVTGGYVLAQELARCTTIPEAFAAYERAMRPMVGQAQGIPKLVPALMSPETRTGITVLHAALKVASWPPLAARAAKLLVRSPREPDLMRYCGGPTG</sequence>
<dbReference type="RefSeq" id="WP_238240815.1">
    <property type="nucleotide sequence ID" value="NZ_BPQQ01000075.1"/>
</dbReference>
<comment type="caution">
    <text evidence="2">The sequence shown here is derived from an EMBL/GenBank/DDBJ whole genome shotgun (WGS) entry which is preliminary data.</text>
</comment>
<organism evidence="2 3">
    <name type="scientific">Methylobacterium isbiliense</name>
    <dbReference type="NCBI Taxonomy" id="315478"/>
    <lineage>
        <taxon>Bacteria</taxon>
        <taxon>Pseudomonadati</taxon>
        <taxon>Pseudomonadota</taxon>
        <taxon>Alphaproteobacteria</taxon>
        <taxon>Hyphomicrobiales</taxon>
        <taxon>Methylobacteriaceae</taxon>
        <taxon>Methylobacterium</taxon>
    </lineage>
</organism>
<feature type="domain" description="FAD-binding" evidence="1">
    <location>
        <begin position="4"/>
        <end position="200"/>
    </location>
</feature>
<name>A0ABQ4SNQ7_9HYPH</name>
<evidence type="ECO:0000313" key="3">
    <source>
        <dbReference type="Proteomes" id="UP001055153"/>
    </source>
</evidence>
<dbReference type="Proteomes" id="UP001055153">
    <property type="component" value="Unassembled WGS sequence"/>
</dbReference>
<dbReference type="Pfam" id="PF01494">
    <property type="entry name" value="FAD_binding_3"/>
    <property type="match status" value="1"/>
</dbReference>
<dbReference type="SUPFAM" id="SSF51905">
    <property type="entry name" value="FAD/NAD(P)-binding domain"/>
    <property type="match status" value="1"/>
</dbReference>
<dbReference type="InterPro" id="IPR036188">
    <property type="entry name" value="FAD/NAD-bd_sf"/>
</dbReference>
<gene>
    <name evidence="2" type="ORF">GMJLKIPL_5378</name>
</gene>
<dbReference type="Gene3D" id="3.50.50.60">
    <property type="entry name" value="FAD/NAD(P)-binding domain"/>
    <property type="match status" value="1"/>
</dbReference>
<proteinExistence type="predicted"/>
<evidence type="ECO:0000313" key="2">
    <source>
        <dbReference type="EMBL" id="GJE03423.1"/>
    </source>
</evidence>
<dbReference type="PRINTS" id="PR00420">
    <property type="entry name" value="RNGMNOXGNASE"/>
</dbReference>
<dbReference type="EMBL" id="BPQQ01000075">
    <property type="protein sequence ID" value="GJE03423.1"/>
    <property type="molecule type" value="Genomic_DNA"/>
</dbReference>